<organism evidence="7 8">
    <name type="scientific">Campylobacter insulaenigrae NCTC 12927</name>
    <dbReference type="NCBI Taxonomy" id="1031564"/>
    <lineage>
        <taxon>Bacteria</taxon>
        <taxon>Pseudomonadati</taxon>
        <taxon>Campylobacterota</taxon>
        <taxon>Epsilonproteobacteria</taxon>
        <taxon>Campylobacterales</taxon>
        <taxon>Campylobacteraceae</taxon>
        <taxon>Campylobacter</taxon>
    </lineage>
</organism>
<dbReference type="Proteomes" id="UP000031163">
    <property type="component" value="Chromosome"/>
</dbReference>
<sequence>MNIYFKKVKFLNLQDHDIFFEKIEKYKKLLKKFNAVHNLTHFENIDENIIDSIKILDFYDLNFAKNIIDVGSGAGFPAVFLACLLNNSNFFLFEPNFKKSSFLRVVKTELELTNMNIIKEKIQNYPKFRVDAISSRALMDVKSLISICKGFYDEKTIFLLYKGSHIYEELKQMENYSIFNNGFRNYCILQSKE</sequence>
<dbReference type="STRING" id="1031564.CINS_1087"/>
<dbReference type="Gene3D" id="3.40.50.150">
    <property type="entry name" value="Vaccinia Virus protein VP39"/>
    <property type="match status" value="1"/>
</dbReference>
<comment type="caution">
    <text evidence="6">Lacks conserved residue(s) required for the propagation of feature annotation.</text>
</comment>
<comment type="subcellular location">
    <subcellularLocation>
        <location evidence="6">Cytoplasm</location>
    </subcellularLocation>
</comment>
<dbReference type="KEGG" id="cis:CINS_1087"/>
<gene>
    <name evidence="7" type="primary">gidB</name>
    <name evidence="6" type="synonym">rsmG</name>
    <name evidence="7" type="ORF">CINS_1087</name>
</gene>
<name>A0A0A8H592_9BACT</name>
<evidence type="ECO:0000256" key="2">
    <source>
        <dbReference type="ARBA" id="ARBA00022552"/>
    </source>
</evidence>
<evidence type="ECO:0000313" key="7">
    <source>
        <dbReference type="EMBL" id="AJC88049.1"/>
    </source>
</evidence>
<accession>A0A0A8H592</accession>
<dbReference type="PIRSF" id="PIRSF003078">
    <property type="entry name" value="GidB"/>
    <property type="match status" value="1"/>
</dbReference>
<dbReference type="InterPro" id="IPR003682">
    <property type="entry name" value="rRNA_ssu_MeTfrase_G"/>
</dbReference>
<comment type="function">
    <text evidence="6">Specifically methylates the N7 position of a guanine in 16S rRNA.</text>
</comment>
<dbReference type="AlphaFoldDB" id="A0A0A8H592"/>
<evidence type="ECO:0000256" key="3">
    <source>
        <dbReference type="ARBA" id="ARBA00022603"/>
    </source>
</evidence>
<feature type="binding site" evidence="6">
    <location>
        <position position="76"/>
    </location>
    <ligand>
        <name>S-adenosyl-L-methionine</name>
        <dbReference type="ChEBI" id="CHEBI:59789"/>
    </ligand>
</feature>
<dbReference type="GO" id="GO:0070043">
    <property type="term" value="F:rRNA (guanine-N7-)-methyltransferase activity"/>
    <property type="evidence" value="ECO:0007669"/>
    <property type="project" value="UniProtKB-UniRule"/>
</dbReference>
<keyword evidence="4 6" id="KW-0808">Transferase</keyword>
<evidence type="ECO:0000256" key="5">
    <source>
        <dbReference type="ARBA" id="ARBA00022691"/>
    </source>
</evidence>
<dbReference type="HAMAP" id="MF_00074">
    <property type="entry name" value="16SrRNA_methyltr_G"/>
    <property type="match status" value="1"/>
</dbReference>
<comment type="similarity">
    <text evidence="6">Belongs to the methyltransferase superfamily. RNA methyltransferase RsmG family.</text>
</comment>
<feature type="binding site" evidence="6">
    <location>
        <position position="71"/>
    </location>
    <ligand>
        <name>S-adenosyl-L-methionine</name>
        <dbReference type="ChEBI" id="CHEBI:59789"/>
    </ligand>
</feature>
<dbReference type="NCBIfam" id="TIGR00138">
    <property type="entry name" value="rsmG_gidB"/>
    <property type="match status" value="1"/>
</dbReference>
<evidence type="ECO:0000256" key="4">
    <source>
        <dbReference type="ARBA" id="ARBA00022679"/>
    </source>
</evidence>
<feature type="binding site" evidence="6">
    <location>
        <begin position="122"/>
        <end position="123"/>
    </location>
    <ligand>
        <name>S-adenosyl-L-methionine</name>
        <dbReference type="ChEBI" id="CHEBI:59789"/>
    </ligand>
</feature>
<proteinExistence type="inferred from homology"/>
<keyword evidence="2 6" id="KW-0698">rRNA processing</keyword>
<keyword evidence="5 6" id="KW-0949">S-adenosyl-L-methionine</keyword>
<protein>
    <recommendedName>
        <fullName evidence="6">Ribosomal RNA small subunit methyltransferase G</fullName>
        <ecNumber evidence="6">2.1.1.-</ecNumber>
    </recommendedName>
    <alternativeName>
        <fullName evidence="6">16S rRNA 7-methylguanosine methyltransferase</fullName>
        <shortName evidence="6">16S rRNA m7G methyltransferase</shortName>
    </alternativeName>
</protein>
<dbReference type="InterPro" id="IPR029063">
    <property type="entry name" value="SAM-dependent_MTases_sf"/>
</dbReference>
<dbReference type="Pfam" id="PF02527">
    <property type="entry name" value="GidB"/>
    <property type="match status" value="1"/>
</dbReference>
<keyword evidence="3 6" id="KW-0489">Methyltransferase</keyword>
<dbReference type="EMBL" id="CP007770">
    <property type="protein sequence ID" value="AJC88049.1"/>
    <property type="molecule type" value="Genomic_DNA"/>
</dbReference>
<evidence type="ECO:0000256" key="1">
    <source>
        <dbReference type="ARBA" id="ARBA00022490"/>
    </source>
</evidence>
<reference evidence="7 8" key="1">
    <citation type="journal article" date="2014" name="Genome Biol. Evol.">
        <title>Comparative Genomics of the Campylobacter lari Group.</title>
        <authorList>
            <person name="Miller W.G."/>
            <person name="Yee E."/>
            <person name="Chapman M.H."/>
            <person name="Smith T.P."/>
            <person name="Bono J.L."/>
            <person name="Huynh S."/>
            <person name="Parker C.T."/>
            <person name="Vandamme P."/>
            <person name="Luong K."/>
            <person name="Korlach J."/>
        </authorList>
    </citation>
    <scope>NUCLEOTIDE SEQUENCE [LARGE SCALE GENOMIC DNA]</scope>
    <source>
        <strain evidence="7 8">NCTC 12927</strain>
    </source>
</reference>
<dbReference type="HOGENOM" id="CLU_065341_2_1_7"/>
<keyword evidence="1 6" id="KW-0963">Cytoplasm</keyword>
<evidence type="ECO:0000256" key="6">
    <source>
        <dbReference type="HAMAP-Rule" id="MF_00074"/>
    </source>
</evidence>
<dbReference type="SUPFAM" id="SSF53335">
    <property type="entry name" value="S-adenosyl-L-methionine-dependent methyltransferases"/>
    <property type="match status" value="1"/>
</dbReference>
<dbReference type="PANTHER" id="PTHR31760:SF0">
    <property type="entry name" value="S-ADENOSYL-L-METHIONINE-DEPENDENT METHYLTRANSFERASES SUPERFAMILY PROTEIN"/>
    <property type="match status" value="1"/>
</dbReference>
<dbReference type="EC" id="2.1.1.-" evidence="6"/>
<dbReference type="GO" id="GO:0005829">
    <property type="term" value="C:cytosol"/>
    <property type="evidence" value="ECO:0007669"/>
    <property type="project" value="TreeGrafter"/>
</dbReference>
<dbReference type="PANTHER" id="PTHR31760">
    <property type="entry name" value="S-ADENOSYL-L-METHIONINE-DEPENDENT METHYLTRANSFERASES SUPERFAMILY PROTEIN"/>
    <property type="match status" value="1"/>
</dbReference>
<evidence type="ECO:0000313" key="8">
    <source>
        <dbReference type="Proteomes" id="UP000031163"/>
    </source>
</evidence>
<feature type="binding site" evidence="6">
    <location>
        <position position="136"/>
    </location>
    <ligand>
        <name>S-adenosyl-L-methionine</name>
        <dbReference type="ChEBI" id="CHEBI:59789"/>
    </ligand>
</feature>